<dbReference type="SMART" id="SM01008">
    <property type="entry name" value="Ald_Xan_dh_C"/>
    <property type="match status" value="1"/>
</dbReference>
<comment type="caution">
    <text evidence="3">The sequence shown here is derived from an EMBL/GenBank/DDBJ whole genome shotgun (WGS) entry which is preliminary data.</text>
</comment>
<feature type="signal peptide" evidence="1">
    <location>
        <begin position="1"/>
        <end position="31"/>
    </location>
</feature>
<dbReference type="PROSITE" id="PS51318">
    <property type="entry name" value="TAT"/>
    <property type="match status" value="1"/>
</dbReference>
<dbReference type="RefSeq" id="WP_068502641.1">
    <property type="nucleotide sequence ID" value="NZ_LWQU01000158.1"/>
</dbReference>
<dbReference type="Gene3D" id="3.30.365.10">
    <property type="entry name" value="Aldehyde oxidase/xanthine dehydrogenase, molybdopterin binding domain"/>
    <property type="match status" value="5"/>
</dbReference>
<name>A0A178MJA2_9PROT</name>
<dbReference type="PIRSF" id="PIRSF036389">
    <property type="entry name" value="IOR_B"/>
    <property type="match status" value="1"/>
</dbReference>
<proteinExistence type="predicted"/>
<evidence type="ECO:0000313" key="4">
    <source>
        <dbReference type="Proteomes" id="UP000078543"/>
    </source>
</evidence>
<evidence type="ECO:0000259" key="2">
    <source>
        <dbReference type="SMART" id="SM01008"/>
    </source>
</evidence>
<keyword evidence="4" id="KW-1185">Reference proteome</keyword>
<evidence type="ECO:0000256" key="1">
    <source>
        <dbReference type="SAM" id="SignalP"/>
    </source>
</evidence>
<dbReference type="Proteomes" id="UP000078543">
    <property type="component" value="Unassembled WGS sequence"/>
</dbReference>
<dbReference type="Pfam" id="PF02738">
    <property type="entry name" value="MoCoBD_1"/>
    <property type="match status" value="1"/>
</dbReference>
<reference evidence="3 4" key="1">
    <citation type="submission" date="2016-04" db="EMBL/GenBank/DDBJ databases">
        <title>Draft genome sequence of freshwater magnetotactic bacteria Magnetospirillum marisnigri SP-1 and Magnetospirillum moscoviense BB-1.</title>
        <authorList>
            <person name="Koziaeva V."/>
            <person name="Dziuba M.V."/>
            <person name="Ivanov T.M."/>
            <person name="Kuznetsov B."/>
            <person name="Grouzdev D.S."/>
        </authorList>
    </citation>
    <scope>NUCLEOTIDE SEQUENCE [LARGE SCALE GENOMIC DNA]</scope>
    <source>
        <strain evidence="3 4">BB-1</strain>
    </source>
</reference>
<sequence>MNRQLPLSRRSFLLTVGAAGAGLTLGFKAQAADPAQPPSPFQAYLRISPDSTVTILSAHMDMGQGIYSGIALLVAEELDLDPAAIAVEGAWGNPKLYGNLAWGGVAQGTGGSTAMKSSFQRYRMAGAAARAMLVEAASQAWRVSPHLVRVEHGMVIGPKGRKASIGPFAEAAAAQPVPAEPRLKSPTEWRLIGKEGFRRLDSAAKSTGRQIYTADLRLPGMLTAVLARPPLFGATVKSFDATAAKKVPGVVEVATTSRGVAVIATDTWTAIKGRQALSVEWDQTHAETRGSAQLWAEYRRLAGESTPAPIAASRGNPDQALKRAVARIDATYEFPYLAHAAMEPLNAVAARTGDMIEVWGGHQMPDLYRALAAKAAGVAPESVRLHVMMTGGGFGRRAVADGDVVVEAVECAKAIGWRAPVKVQWTREDDMTGGRYRPMMLHKVAAGIGLDGQPLGWRHRIVGQSIGAGTPFEKMLVHDGVDHTSVEGVSDSPYAPADFHCDLISPKVGVPVLWWRSVGHTHTAFVTETLIDEMAVLAGKDPLAYRRALLAAHPRHLAVLDLVAAKAGWGEKLPPGRFRGLAVHQSFGSVVAQVAEIVLDGKGGFKVIRVVCAVDCGLAVQPDQIRAQMEGGIGFGLGAALNGRITLTDGRVDQTNFNGYEVLRLDEMPVIEVHIVPSAAPPTGVGEPGVPPIAPAVANALAAATGKRTRTLPLRS</sequence>
<dbReference type="InterPro" id="IPR012368">
    <property type="entry name" value="OxRdtase_Mopterin-bd_su_IorB"/>
</dbReference>
<dbReference type="STRING" id="1437059.A6A05_14810"/>
<evidence type="ECO:0000313" key="3">
    <source>
        <dbReference type="EMBL" id="OAN48679.1"/>
    </source>
</evidence>
<dbReference type="Pfam" id="PF20256">
    <property type="entry name" value="MoCoBD_2"/>
    <property type="match status" value="2"/>
</dbReference>
<dbReference type="Gene3D" id="3.90.1170.50">
    <property type="entry name" value="Aldehyde oxidase/xanthine dehydrogenase, a/b hammerhead"/>
    <property type="match status" value="1"/>
</dbReference>
<dbReference type="InterPro" id="IPR037165">
    <property type="entry name" value="AldOxase/xan_DH_Mopterin-bd_sf"/>
</dbReference>
<dbReference type="EMBL" id="LWQU01000158">
    <property type="protein sequence ID" value="OAN48679.1"/>
    <property type="molecule type" value="Genomic_DNA"/>
</dbReference>
<dbReference type="PANTHER" id="PTHR47495">
    <property type="entry name" value="ALDEHYDE DEHYDROGENASE"/>
    <property type="match status" value="1"/>
</dbReference>
<keyword evidence="1" id="KW-0732">Signal</keyword>
<dbReference type="SUPFAM" id="SSF56003">
    <property type="entry name" value="Molybdenum cofactor-binding domain"/>
    <property type="match status" value="2"/>
</dbReference>
<dbReference type="GO" id="GO:0016491">
    <property type="term" value="F:oxidoreductase activity"/>
    <property type="evidence" value="ECO:0007669"/>
    <property type="project" value="InterPro"/>
</dbReference>
<dbReference type="OrthoDB" id="9767994at2"/>
<protein>
    <submittedName>
        <fullName evidence="3">Twin-arginine translocation pathway signal protein</fullName>
    </submittedName>
</protein>
<dbReference type="InterPro" id="IPR046867">
    <property type="entry name" value="AldOxase/xan_DH_MoCoBD2"/>
</dbReference>
<dbReference type="InterPro" id="IPR052516">
    <property type="entry name" value="N-heterocyclic_Hydroxylase"/>
</dbReference>
<dbReference type="InterPro" id="IPR006311">
    <property type="entry name" value="TAT_signal"/>
</dbReference>
<dbReference type="InterPro" id="IPR000674">
    <property type="entry name" value="Ald_Oxase/Xan_DH_a/b"/>
</dbReference>
<gene>
    <name evidence="3" type="ORF">A6A05_14810</name>
</gene>
<organism evidence="3 4">
    <name type="scientific">Magnetospirillum moscoviense</name>
    <dbReference type="NCBI Taxonomy" id="1437059"/>
    <lineage>
        <taxon>Bacteria</taxon>
        <taxon>Pseudomonadati</taxon>
        <taxon>Pseudomonadota</taxon>
        <taxon>Alphaproteobacteria</taxon>
        <taxon>Rhodospirillales</taxon>
        <taxon>Rhodospirillaceae</taxon>
        <taxon>Magnetospirillum</taxon>
    </lineage>
</organism>
<feature type="chain" id="PRO_5008091978" evidence="1">
    <location>
        <begin position="32"/>
        <end position="716"/>
    </location>
</feature>
<accession>A0A178MJA2</accession>
<dbReference type="PANTHER" id="PTHR47495:SF2">
    <property type="entry name" value="ALDEHYDE DEHYDROGENASE"/>
    <property type="match status" value="1"/>
</dbReference>
<feature type="domain" description="Aldehyde oxidase/xanthine dehydrogenase a/b hammerhead" evidence="2">
    <location>
        <begin position="207"/>
        <end position="285"/>
    </location>
</feature>
<dbReference type="InterPro" id="IPR008274">
    <property type="entry name" value="AldOxase/xan_DH_MoCoBD1"/>
</dbReference>
<dbReference type="AlphaFoldDB" id="A0A178MJA2"/>